<sequence length="381" mass="43016">MIGTEKQDSLLPWLKDKALPLWASNGWDDRTHSFVERLSLRGEPLLDAPRRAMVQARQIYSYSVAHRSGWFGDGAELVARAGTSMIERYYEADGARGWVFSVGRDGAVLDSRRDLYTHAFILLGLAKAFEATRDYAYIALADATLSFLDREMSSEHGGYVESLPAGDSPRRQNSHMHLFEALLSLFDATRNSVYLERAEAMRDLFFRRLVQAESSVVVEFFDADWGPLEGPNFPFEPGHHFEWIWLLEQNDELRHVDQTATVARLWETALRAGVGVDGRIFARATVGGAVDRSTRLWFYAEAAKAAHVMRSKYERFDGPITSDFFAAMRARFLEPAISGSWIDEFDAHGAPKMNFAPASSLYHLCCAIRAAEAQYCSCFLR</sequence>
<dbReference type="InterPro" id="IPR008928">
    <property type="entry name" value="6-hairpin_glycosidase_sf"/>
</dbReference>
<evidence type="ECO:0000256" key="2">
    <source>
        <dbReference type="ARBA" id="ARBA00023235"/>
    </source>
</evidence>
<proteinExistence type="inferred from homology"/>
<name>A0A549T691_METSR</name>
<dbReference type="GO" id="GO:0005975">
    <property type="term" value="P:carbohydrate metabolic process"/>
    <property type="evidence" value="ECO:0007669"/>
    <property type="project" value="InterPro"/>
</dbReference>
<dbReference type="Proteomes" id="UP000316781">
    <property type="component" value="Unassembled WGS sequence"/>
</dbReference>
<comment type="similarity">
    <text evidence="1">Belongs to the N-acylglucosamine 2-epimerase family.</text>
</comment>
<evidence type="ECO:0000256" key="1">
    <source>
        <dbReference type="ARBA" id="ARBA00008558"/>
    </source>
</evidence>
<organism evidence="3 4">
    <name type="scientific">Methylosinus sporium</name>
    <dbReference type="NCBI Taxonomy" id="428"/>
    <lineage>
        <taxon>Bacteria</taxon>
        <taxon>Pseudomonadati</taxon>
        <taxon>Pseudomonadota</taxon>
        <taxon>Alphaproteobacteria</taxon>
        <taxon>Hyphomicrobiales</taxon>
        <taxon>Methylocystaceae</taxon>
        <taxon>Methylosinus</taxon>
    </lineage>
</organism>
<dbReference type="RefSeq" id="WP_142861692.1">
    <property type="nucleotide sequence ID" value="NZ_VJMF01000012.1"/>
</dbReference>
<dbReference type="Pfam" id="PF07221">
    <property type="entry name" value="GlcNAc_2-epim"/>
    <property type="match status" value="1"/>
</dbReference>
<dbReference type="PANTHER" id="PTHR15108">
    <property type="entry name" value="N-ACYLGLUCOSAMINE-2-EPIMERASE"/>
    <property type="match status" value="1"/>
</dbReference>
<evidence type="ECO:0000313" key="4">
    <source>
        <dbReference type="Proteomes" id="UP000316781"/>
    </source>
</evidence>
<evidence type="ECO:0000313" key="3">
    <source>
        <dbReference type="EMBL" id="TRL37395.1"/>
    </source>
</evidence>
<keyword evidence="2 3" id="KW-0413">Isomerase</keyword>
<dbReference type="InterPro" id="IPR012341">
    <property type="entry name" value="6hp_glycosidase-like_sf"/>
</dbReference>
<dbReference type="EMBL" id="VJMF01000012">
    <property type="protein sequence ID" value="TRL37395.1"/>
    <property type="molecule type" value="Genomic_DNA"/>
</dbReference>
<dbReference type="AlphaFoldDB" id="A0A549T691"/>
<comment type="caution">
    <text evidence="3">The sequence shown here is derived from an EMBL/GenBank/DDBJ whole genome shotgun (WGS) entry which is preliminary data.</text>
</comment>
<accession>A0A549T691</accession>
<dbReference type="Gene3D" id="1.50.10.10">
    <property type="match status" value="1"/>
</dbReference>
<reference evidence="3 4" key="1">
    <citation type="submission" date="2019-07" db="EMBL/GenBank/DDBJ databases">
        <title>Ln-dependent methylotrophs.</title>
        <authorList>
            <person name="Tani A."/>
        </authorList>
    </citation>
    <scope>NUCLEOTIDE SEQUENCE [LARGE SCALE GENOMIC DNA]</scope>
    <source>
        <strain evidence="3 4">SM89A</strain>
    </source>
</reference>
<protein>
    <submittedName>
        <fullName evidence="3">Mannose-6-phosphate isomerase</fullName>
    </submittedName>
</protein>
<dbReference type="InterPro" id="IPR010819">
    <property type="entry name" value="AGE/CE"/>
</dbReference>
<dbReference type="GO" id="GO:0016853">
    <property type="term" value="F:isomerase activity"/>
    <property type="evidence" value="ECO:0007669"/>
    <property type="project" value="UniProtKB-KW"/>
</dbReference>
<gene>
    <name evidence="3" type="ORF">FM996_02530</name>
</gene>
<dbReference type="SUPFAM" id="SSF48208">
    <property type="entry name" value="Six-hairpin glycosidases"/>
    <property type="match status" value="1"/>
</dbReference>